<organism evidence="2 3">
    <name type="scientific">Leucocoprinus birnbaumii</name>
    <dbReference type="NCBI Taxonomy" id="56174"/>
    <lineage>
        <taxon>Eukaryota</taxon>
        <taxon>Fungi</taxon>
        <taxon>Dikarya</taxon>
        <taxon>Basidiomycota</taxon>
        <taxon>Agaricomycotina</taxon>
        <taxon>Agaricomycetes</taxon>
        <taxon>Agaricomycetidae</taxon>
        <taxon>Agaricales</taxon>
        <taxon>Agaricineae</taxon>
        <taxon>Agaricaceae</taxon>
        <taxon>Leucocoprinus</taxon>
    </lineage>
</organism>
<feature type="compositionally biased region" description="Low complexity" evidence="1">
    <location>
        <begin position="34"/>
        <end position="43"/>
    </location>
</feature>
<feature type="region of interest" description="Disordered" evidence="1">
    <location>
        <begin position="168"/>
        <end position="213"/>
    </location>
</feature>
<dbReference type="Proteomes" id="UP001213000">
    <property type="component" value="Unassembled WGS sequence"/>
</dbReference>
<feature type="compositionally biased region" description="Low complexity" evidence="1">
    <location>
        <begin position="129"/>
        <end position="144"/>
    </location>
</feature>
<feature type="region of interest" description="Disordered" evidence="1">
    <location>
        <begin position="231"/>
        <end position="271"/>
    </location>
</feature>
<sequence>MLRKGGLGSTPGSAGSDSYVAGTSPGHEGHGHAHYATLAAGASAGEGTGAGGSGSQPNGKVLTPSPSPPVGSTAAGAATSPAGASASVPSAASGSLGLHLSGTSPTSSSPSLSVPSIGSGLPPPPPPATSISSASTISQPDSSAQDLGFVHYNTPATQAHERVIPPLNVHSHSHPVSHTHHSHPSSPHSHPHSPSSGSTSSGSHPHSPLPGFSAAAHHVYSGYTTRPSPLSQAGNIVTGPAAGVGPLTPHSATADGGLGSANSSGGQMQLPPLAHMDRLVGSSGHGGYGHHYGPFGVKSEYEASDSDTPTGHLHHQQLHTASSNMNKEPLTPLSAQSPIGPAVGRSHHSSRRTILGGGQ</sequence>
<protein>
    <submittedName>
        <fullName evidence="2">Uncharacterized protein</fullName>
    </submittedName>
</protein>
<feature type="compositionally biased region" description="Gly residues" evidence="1">
    <location>
        <begin position="44"/>
        <end position="54"/>
    </location>
</feature>
<feature type="region of interest" description="Disordered" evidence="1">
    <location>
        <begin position="299"/>
        <end position="359"/>
    </location>
</feature>
<feature type="region of interest" description="Disordered" evidence="1">
    <location>
        <begin position="1"/>
        <end position="147"/>
    </location>
</feature>
<dbReference type="EMBL" id="JANIEX010000143">
    <property type="protein sequence ID" value="KAJ3572413.1"/>
    <property type="molecule type" value="Genomic_DNA"/>
</dbReference>
<evidence type="ECO:0000256" key="1">
    <source>
        <dbReference type="SAM" id="MobiDB-lite"/>
    </source>
</evidence>
<evidence type="ECO:0000313" key="3">
    <source>
        <dbReference type="Proteomes" id="UP001213000"/>
    </source>
</evidence>
<dbReference type="AlphaFoldDB" id="A0AAD5W3K5"/>
<keyword evidence="3" id="KW-1185">Reference proteome</keyword>
<name>A0AAD5W3K5_9AGAR</name>
<feature type="compositionally biased region" description="Basic residues" evidence="1">
    <location>
        <begin position="171"/>
        <end position="183"/>
    </location>
</feature>
<accession>A0AAD5W3K5</accession>
<feature type="compositionally biased region" description="Low complexity" evidence="1">
    <location>
        <begin position="184"/>
        <end position="206"/>
    </location>
</feature>
<gene>
    <name evidence="2" type="ORF">NP233_g3100</name>
</gene>
<reference evidence="2" key="1">
    <citation type="submission" date="2022-07" db="EMBL/GenBank/DDBJ databases">
        <title>Genome Sequence of Leucocoprinus birnbaumii.</title>
        <authorList>
            <person name="Buettner E."/>
        </authorList>
    </citation>
    <scope>NUCLEOTIDE SEQUENCE</scope>
    <source>
        <strain evidence="2">VT141</strain>
    </source>
</reference>
<comment type="caution">
    <text evidence="2">The sequence shown here is derived from an EMBL/GenBank/DDBJ whole genome shotgun (WGS) entry which is preliminary data.</text>
</comment>
<proteinExistence type="predicted"/>
<evidence type="ECO:0000313" key="2">
    <source>
        <dbReference type="EMBL" id="KAJ3572413.1"/>
    </source>
</evidence>
<feature type="compositionally biased region" description="Low complexity" evidence="1">
    <location>
        <begin position="70"/>
        <end position="120"/>
    </location>
</feature>